<feature type="region of interest" description="Disordered" evidence="1">
    <location>
        <begin position="44"/>
        <end position="66"/>
    </location>
</feature>
<organism evidence="2">
    <name type="scientific">Anopheles atroparvus</name>
    <name type="common">European mosquito</name>
    <dbReference type="NCBI Taxonomy" id="41427"/>
    <lineage>
        <taxon>Eukaryota</taxon>
        <taxon>Metazoa</taxon>
        <taxon>Ecdysozoa</taxon>
        <taxon>Arthropoda</taxon>
        <taxon>Hexapoda</taxon>
        <taxon>Insecta</taxon>
        <taxon>Pterygota</taxon>
        <taxon>Neoptera</taxon>
        <taxon>Endopterygota</taxon>
        <taxon>Diptera</taxon>
        <taxon>Nematocera</taxon>
        <taxon>Culicoidea</taxon>
        <taxon>Culicidae</taxon>
        <taxon>Anophelinae</taxon>
        <taxon>Anopheles</taxon>
    </lineage>
</organism>
<dbReference type="VEuPathDB" id="VectorBase:AATE001951"/>
<dbReference type="EnsemblMetazoa" id="AATE001951-RA">
    <property type="protein sequence ID" value="AATE001951-PA.1"/>
    <property type="gene ID" value="AATE001951"/>
</dbReference>
<protein>
    <submittedName>
        <fullName evidence="2">Uncharacterized protein</fullName>
    </submittedName>
</protein>
<name>A0A182IMJ3_ANOAO</name>
<proteinExistence type="predicted"/>
<evidence type="ECO:0000313" key="2">
    <source>
        <dbReference type="EnsemblMetazoa" id="AATE001951-PA.1"/>
    </source>
</evidence>
<dbReference type="AlphaFoldDB" id="A0A182IMJ3"/>
<reference evidence="2" key="1">
    <citation type="submission" date="2022-08" db="UniProtKB">
        <authorList>
            <consortium name="EnsemblMetazoa"/>
        </authorList>
    </citation>
    <scope>IDENTIFICATION</scope>
    <source>
        <strain evidence="2">EBRO</strain>
    </source>
</reference>
<accession>A0A182IMJ3</accession>
<evidence type="ECO:0000256" key="1">
    <source>
        <dbReference type="SAM" id="MobiDB-lite"/>
    </source>
</evidence>
<feature type="region of interest" description="Disordered" evidence="1">
    <location>
        <begin position="143"/>
        <end position="201"/>
    </location>
</feature>
<feature type="compositionally biased region" description="Low complexity" evidence="1">
    <location>
        <begin position="154"/>
        <end position="165"/>
    </location>
</feature>
<sequence>MVSPCCCSSLGEARKGSSSAAEEVDTRWLVASQSNPLDSCSISSCKEMGEPPSSPPGARASSVPQSTLVSVVKETAPPPICCWARNRSPVEPLLPLAFAPRAVSPPMNKLLLLLSSFHQSMGAEGEQLSTIVVVVFIHAVSPSSSTNGDEQCEATAGAAVAPTPADSSSAALPAGSEQASSCSNGVPACGSLSGGEKLASR</sequence>